<accession>A0A545VBC3</accession>
<gene>
    <name evidence="1" type="ORF">IF1G_03116</name>
</gene>
<keyword evidence="2" id="KW-1185">Reference proteome</keyword>
<dbReference type="AlphaFoldDB" id="A0A545VBC3"/>
<evidence type="ECO:0000313" key="1">
    <source>
        <dbReference type="EMBL" id="TQV99036.1"/>
    </source>
</evidence>
<protein>
    <submittedName>
        <fullName evidence="1">Uncharacterized protein</fullName>
    </submittedName>
</protein>
<dbReference type="Proteomes" id="UP000315783">
    <property type="component" value="Unassembled WGS sequence"/>
</dbReference>
<evidence type="ECO:0000313" key="2">
    <source>
        <dbReference type="Proteomes" id="UP000315783"/>
    </source>
</evidence>
<organism evidence="1 2">
    <name type="scientific">Cordyceps javanica</name>
    <dbReference type="NCBI Taxonomy" id="43265"/>
    <lineage>
        <taxon>Eukaryota</taxon>
        <taxon>Fungi</taxon>
        <taxon>Dikarya</taxon>
        <taxon>Ascomycota</taxon>
        <taxon>Pezizomycotina</taxon>
        <taxon>Sordariomycetes</taxon>
        <taxon>Hypocreomycetidae</taxon>
        <taxon>Hypocreales</taxon>
        <taxon>Cordycipitaceae</taxon>
        <taxon>Cordyceps</taxon>
    </lineage>
</organism>
<proteinExistence type="predicted"/>
<comment type="caution">
    <text evidence="1">The sequence shown here is derived from an EMBL/GenBank/DDBJ whole genome shotgun (WGS) entry which is preliminary data.</text>
</comment>
<sequence length="86" mass="9314">MNGSPHPWTRQHNRHSELCLAIDSVLAAGFIQPTSLRSSFHFTLLEQLLSHCVTLVSRPVALATQPGFASVLGHSTTSALHPVSMI</sequence>
<reference evidence="1 2" key="1">
    <citation type="journal article" date="2019" name="Appl. Microbiol. Biotechnol.">
        <title>Genome sequence of Isaria javanica and comparative genome analysis insights into family S53 peptidase evolution in fungal entomopathogens.</title>
        <authorList>
            <person name="Lin R."/>
            <person name="Zhang X."/>
            <person name="Xin B."/>
            <person name="Zou M."/>
            <person name="Gao Y."/>
            <person name="Qin F."/>
            <person name="Hu Q."/>
            <person name="Xie B."/>
            <person name="Cheng X."/>
        </authorList>
    </citation>
    <scope>NUCLEOTIDE SEQUENCE [LARGE SCALE GENOMIC DNA]</scope>
    <source>
        <strain evidence="1 2">IJ1G</strain>
    </source>
</reference>
<name>A0A545VBC3_9HYPO</name>
<dbReference type="EMBL" id="SPUK01000003">
    <property type="protein sequence ID" value="TQV99036.1"/>
    <property type="molecule type" value="Genomic_DNA"/>
</dbReference>